<evidence type="ECO:0000256" key="2">
    <source>
        <dbReference type="ARBA" id="ARBA00022630"/>
    </source>
</evidence>
<comment type="cofactor">
    <cofactor evidence="1">
        <name>FAD</name>
        <dbReference type="ChEBI" id="CHEBI:57692"/>
    </cofactor>
</comment>
<keyword evidence="3" id="KW-0274">FAD</keyword>
<feature type="domain" description="Sulfite reductase [NADPH] flavoprotein alpha-component-like FAD-binding" evidence="6">
    <location>
        <begin position="22"/>
        <end position="90"/>
    </location>
</feature>
<dbReference type="InterPro" id="IPR003097">
    <property type="entry name" value="CysJ-like_FAD-binding"/>
</dbReference>
<evidence type="ECO:0000256" key="3">
    <source>
        <dbReference type="ARBA" id="ARBA00022827"/>
    </source>
</evidence>
<evidence type="ECO:0000256" key="1">
    <source>
        <dbReference type="ARBA" id="ARBA00001974"/>
    </source>
</evidence>
<proteinExistence type="predicted"/>
<keyword evidence="8" id="KW-1185">Reference proteome</keyword>
<dbReference type="Proteomes" id="UP000215914">
    <property type="component" value="Chromosome 14"/>
</dbReference>
<dbReference type="InterPro" id="IPR017938">
    <property type="entry name" value="Riboflavin_synthase-like_b-brl"/>
</dbReference>
<keyword evidence="5" id="KW-0812">Transmembrane</keyword>
<dbReference type="Gene3D" id="1.20.990.10">
    <property type="entry name" value="NADPH-cytochrome p450 Reductase, Chain A, domain 3"/>
    <property type="match status" value="1"/>
</dbReference>
<dbReference type="Pfam" id="PF00667">
    <property type="entry name" value="FAD_binding_1"/>
    <property type="match status" value="1"/>
</dbReference>
<keyword evidence="5" id="KW-0472">Membrane</keyword>
<dbReference type="AlphaFoldDB" id="A0A251SDL6"/>
<evidence type="ECO:0000256" key="4">
    <source>
        <dbReference type="ARBA" id="ARBA00023002"/>
    </source>
</evidence>
<dbReference type="InterPro" id="IPR023173">
    <property type="entry name" value="NADPH_Cyt_P450_Rdtase_alpha"/>
</dbReference>
<evidence type="ECO:0000313" key="8">
    <source>
        <dbReference type="Proteomes" id="UP000215914"/>
    </source>
</evidence>
<accession>A0A251SDL6</accession>
<dbReference type="PANTHER" id="PTHR19384:SF17">
    <property type="entry name" value="NADPH--CYTOCHROME P450 REDUCTASE"/>
    <property type="match status" value="1"/>
</dbReference>
<dbReference type="GO" id="GO:0016491">
    <property type="term" value="F:oxidoreductase activity"/>
    <property type="evidence" value="ECO:0007669"/>
    <property type="project" value="UniProtKB-KW"/>
</dbReference>
<keyword evidence="2" id="KW-0285">Flavoprotein</keyword>
<dbReference type="InParanoid" id="A0A251SDL6"/>
<gene>
    <name evidence="7" type="ORF">HannXRQ_Chr14g0429191</name>
</gene>
<feature type="transmembrane region" description="Helical" evidence="5">
    <location>
        <begin position="12"/>
        <end position="30"/>
    </location>
</feature>
<evidence type="ECO:0000313" key="7">
    <source>
        <dbReference type="EMBL" id="OTF96954.1"/>
    </source>
</evidence>
<reference evidence="8" key="1">
    <citation type="journal article" date="2017" name="Nature">
        <title>The sunflower genome provides insights into oil metabolism, flowering and Asterid evolution.</title>
        <authorList>
            <person name="Badouin H."/>
            <person name="Gouzy J."/>
            <person name="Grassa C.J."/>
            <person name="Murat F."/>
            <person name="Staton S.E."/>
            <person name="Cottret L."/>
            <person name="Lelandais-Briere C."/>
            <person name="Owens G.L."/>
            <person name="Carrere S."/>
            <person name="Mayjonade B."/>
            <person name="Legrand L."/>
            <person name="Gill N."/>
            <person name="Kane N.C."/>
            <person name="Bowers J.E."/>
            <person name="Hubner S."/>
            <person name="Bellec A."/>
            <person name="Berard A."/>
            <person name="Berges H."/>
            <person name="Blanchet N."/>
            <person name="Boniface M.C."/>
            <person name="Brunel D."/>
            <person name="Catrice O."/>
            <person name="Chaidir N."/>
            <person name="Claudel C."/>
            <person name="Donnadieu C."/>
            <person name="Faraut T."/>
            <person name="Fievet G."/>
            <person name="Helmstetter N."/>
            <person name="King M."/>
            <person name="Knapp S.J."/>
            <person name="Lai Z."/>
            <person name="Le Paslier M.C."/>
            <person name="Lippi Y."/>
            <person name="Lorenzon L."/>
            <person name="Mandel J.R."/>
            <person name="Marage G."/>
            <person name="Marchand G."/>
            <person name="Marquand E."/>
            <person name="Bret-Mestries E."/>
            <person name="Morien E."/>
            <person name="Nambeesan S."/>
            <person name="Nguyen T."/>
            <person name="Pegot-Espagnet P."/>
            <person name="Pouilly N."/>
            <person name="Raftis F."/>
            <person name="Sallet E."/>
            <person name="Schiex T."/>
            <person name="Thomas J."/>
            <person name="Vandecasteele C."/>
            <person name="Vares D."/>
            <person name="Vear F."/>
            <person name="Vautrin S."/>
            <person name="Crespi M."/>
            <person name="Mangin B."/>
            <person name="Burke J.M."/>
            <person name="Salse J."/>
            <person name="Munos S."/>
            <person name="Vincourt P."/>
            <person name="Rieseberg L.H."/>
            <person name="Langlade N.B."/>
        </authorList>
    </citation>
    <scope>NUCLEOTIDE SEQUENCE [LARGE SCALE GENOMIC DNA]</scope>
    <source>
        <strain evidence="8">cv. SF193</strain>
    </source>
</reference>
<evidence type="ECO:0000259" key="6">
    <source>
        <dbReference type="Pfam" id="PF00667"/>
    </source>
</evidence>
<protein>
    <submittedName>
        <fullName evidence="7">Putative flavodoxin-like, NADPH-cytochrome p450 reductase, FAD-binding, alpha-helical domain-3</fullName>
    </submittedName>
</protein>
<dbReference type="STRING" id="4232.A0A251SDL6"/>
<dbReference type="PANTHER" id="PTHR19384">
    <property type="entry name" value="NITRIC OXIDE SYNTHASE-RELATED"/>
    <property type="match status" value="1"/>
</dbReference>
<dbReference type="SUPFAM" id="SSF63380">
    <property type="entry name" value="Riboflavin synthase domain-like"/>
    <property type="match status" value="1"/>
</dbReference>
<dbReference type="EMBL" id="CM007903">
    <property type="protein sequence ID" value="OTF96954.1"/>
    <property type="molecule type" value="Genomic_DNA"/>
</dbReference>
<evidence type="ECO:0000256" key="5">
    <source>
        <dbReference type="SAM" id="Phobius"/>
    </source>
</evidence>
<organism evidence="7 8">
    <name type="scientific">Helianthus annuus</name>
    <name type="common">Common sunflower</name>
    <dbReference type="NCBI Taxonomy" id="4232"/>
    <lineage>
        <taxon>Eukaryota</taxon>
        <taxon>Viridiplantae</taxon>
        <taxon>Streptophyta</taxon>
        <taxon>Embryophyta</taxon>
        <taxon>Tracheophyta</taxon>
        <taxon>Spermatophyta</taxon>
        <taxon>Magnoliopsida</taxon>
        <taxon>eudicotyledons</taxon>
        <taxon>Gunneridae</taxon>
        <taxon>Pentapetalae</taxon>
        <taxon>asterids</taxon>
        <taxon>campanulids</taxon>
        <taxon>Asterales</taxon>
        <taxon>Asteraceae</taxon>
        <taxon>Asteroideae</taxon>
        <taxon>Heliantheae alliance</taxon>
        <taxon>Heliantheae</taxon>
        <taxon>Helianthus</taxon>
    </lineage>
</organism>
<keyword evidence="5" id="KW-1133">Transmembrane helix</keyword>
<name>A0A251SDL6_HELAN</name>
<sequence length="101" mass="11237">MVLFVVWHDVNLFLNRVTILAALLALAAYASDPNEAVRLKFLALPAGKDEYAQSTVACQRSLFEVMEAFPSAKPPLGVFFAAVARRIQPRLKRARLPPSRK</sequence>
<keyword evidence="4" id="KW-0560">Oxidoreductase</keyword>